<feature type="compositionally biased region" description="Pro residues" evidence="1">
    <location>
        <begin position="26"/>
        <end position="36"/>
    </location>
</feature>
<dbReference type="AlphaFoldDB" id="A0AAV4K8A2"/>
<evidence type="ECO:0000313" key="3">
    <source>
        <dbReference type="EMBL" id="GGI94637.1"/>
    </source>
</evidence>
<evidence type="ECO:0000256" key="1">
    <source>
        <dbReference type="SAM" id="MobiDB-lite"/>
    </source>
</evidence>
<dbReference type="Proteomes" id="UP000652720">
    <property type="component" value="Unassembled WGS sequence"/>
</dbReference>
<proteinExistence type="predicted"/>
<gene>
    <name evidence="2" type="ORF">GCM10008021_31060</name>
    <name evidence="3" type="ORF">GCM10010914_31510</name>
</gene>
<keyword evidence="4" id="KW-1185">Reference proteome</keyword>
<feature type="region of interest" description="Disordered" evidence="1">
    <location>
        <begin position="1"/>
        <end position="54"/>
    </location>
</feature>
<sequence>MTLSDLKKAAAVRQSQDEAPAQPSAQPQPPVTPKPVLPATASPKKARAVKATMASDSRTKMLGARVPLAIHREFQQHIFRAQEDYPDLTMQEAVPALIRLLRDEKVWTKFMAELEESE</sequence>
<dbReference type="RefSeq" id="WP_017871893.1">
    <property type="nucleotide sequence ID" value="NZ_BMLZ01000080.1"/>
</dbReference>
<name>A0AAV4K8A2_9DEIO</name>
<reference evidence="4" key="3">
    <citation type="journal article" date="2019" name="Int. J. Syst. Evol. Microbiol.">
        <title>The Global Catalogue of Microorganisms (GCM) 10K type strain sequencing project: providing services to taxonomists for standard genome sequencing and annotation.</title>
        <authorList>
            <consortium name="The Broad Institute Genomics Platform"/>
            <consortium name="The Broad Institute Genome Sequencing Center for Infectious Disease"/>
            <person name="Wu L."/>
            <person name="Ma J."/>
        </authorList>
    </citation>
    <scope>NUCLEOTIDE SEQUENCE [LARGE SCALE GENOMIC DNA]</scope>
    <source>
        <strain evidence="4">CGMCC 1.8884</strain>
    </source>
</reference>
<protein>
    <submittedName>
        <fullName evidence="3">Uncharacterized protein</fullName>
    </submittedName>
</protein>
<organism evidence="3 5">
    <name type="scientific">Deinococcus wulumuqiensis</name>
    <dbReference type="NCBI Taxonomy" id="980427"/>
    <lineage>
        <taxon>Bacteria</taxon>
        <taxon>Thermotogati</taxon>
        <taxon>Deinococcota</taxon>
        <taxon>Deinococci</taxon>
        <taxon>Deinococcales</taxon>
        <taxon>Deinococcaceae</taxon>
        <taxon>Deinococcus</taxon>
    </lineage>
</organism>
<evidence type="ECO:0000313" key="5">
    <source>
        <dbReference type="Proteomes" id="UP000652720"/>
    </source>
</evidence>
<dbReference type="EMBL" id="BMMA01000065">
    <property type="protein sequence ID" value="GGI94637.1"/>
    <property type="molecule type" value="Genomic_DNA"/>
</dbReference>
<evidence type="ECO:0000313" key="4">
    <source>
        <dbReference type="Proteomes" id="UP000630135"/>
    </source>
</evidence>
<evidence type="ECO:0000313" key="2">
    <source>
        <dbReference type="EMBL" id="GGI68627.1"/>
    </source>
</evidence>
<comment type="caution">
    <text evidence="3">The sequence shown here is derived from an EMBL/GenBank/DDBJ whole genome shotgun (WGS) entry which is preliminary data.</text>
</comment>
<reference evidence="3" key="4">
    <citation type="submission" date="2023-08" db="EMBL/GenBank/DDBJ databases">
        <authorList>
            <person name="Sun Q."/>
            <person name="Zhou Y."/>
        </authorList>
    </citation>
    <scope>NUCLEOTIDE SEQUENCE</scope>
    <source>
        <strain evidence="2">CGMCC 1.8884</strain>
        <strain evidence="3">CGMCC 1.8885</strain>
    </source>
</reference>
<dbReference type="EMBL" id="BMLZ01000080">
    <property type="protein sequence ID" value="GGI68627.1"/>
    <property type="molecule type" value="Genomic_DNA"/>
</dbReference>
<dbReference type="GeneID" id="59166751"/>
<reference evidence="2" key="1">
    <citation type="journal article" date="2014" name="Int. J. Syst. Evol. Microbiol.">
        <title>Complete genome of a new Firmicutes species belonging to the dominant human colonic microbiota ('Ruminococcus bicirculans') reveals two chromosomes and a selective capacity to utilize plant glucans.</title>
        <authorList>
            <consortium name="NISC Comparative Sequencing Program"/>
            <person name="Wegmann U."/>
            <person name="Louis P."/>
            <person name="Goesmann A."/>
            <person name="Henrissat B."/>
            <person name="Duncan S.H."/>
            <person name="Flint H.J."/>
        </authorList>
    </citation>
    <scope>NUCLEOTIDE SEQUENCE</scope>
    <source>
        <strain evidence="2">CGMCC 1.8884</strain>
    </source>
</reference>
<accession>A0AAV4K8A2</accession>
<dbReference type="Proteomes" id="UP000630135">
    <property type="component" value="Unassembled WGS sequence"/>
</dbReference>
<reference evidence="3" key="2">
    <citation type="journal article" date="2014" name="Int. J. Syst. Evol. Microbiol.">
        <title>Complete genome sequence of Corynebacterium casei LMG S-19264T (=DSM 44701T), isolated from a smear-ripened cheese.</title>
        <authorList>
            <consortium name="US DOE Joint Genome Institute (JGI-PGF)"/>
            <person name="Walter F."/>
            <person name="Albersmeier A."/>
            <person name="Kalinowski J."/>
            <person name="Ruckert C."/>
        </authorList>
    </citation>
    <scope>NUCLEOTIDE SEQUENCE</scope>
    <source>
        <strain evidence="3">CGMCC 1.8885</strain>
    </source>
</reference>